<dbReference type="Proteomes" id="UP000282435">
    <property type="component" value="Chromosome"/>
</dbReference>
<evidence type="ECO:0000313" key="3">
    <source>
        <dbReference type="Proteomes" id="UP000282435"/>
    </source>
</evidence>
<proteinExistence type="predicted"/>
<accession>A0A3S9SHD7</accession>
<evidence type="ECO:0000313" key="2">
    <source>
        <dbReference type="EMBL" id="AZR58916.1"/>
    </source>
</evidence>
<evidence type="ECO:0000259" key="1">
    <source>
        <dbReference type="Pfam" id="PF15655"/>
    </source>
</evidence>
<dbReference type="RefSeq" id="WP_126982518.1">
    <property type="nucleotide sequence ID" value="NZ_CP034670.1"/>
</dbReference>
<dbReference type="Pfam" id="PF15655">
    <property type="entry name" value="Imm-NTF2"/>
    <property type="match status" value="1"/>
</dbReference>
<gene>
    <name evidence="2" type="ORF">ELB75_02010</name>
</gene>
<name>A0A3S9SHD7_EIKCO</name>
<reference evidence="2 3" key="1">
    <citation type="submission" date="2018-12" db="EMBL/GenBank/DDBJ databases">
        <title>Genome sequencing of Eikenella corrodens KCOM 3110 (= JS217).</title>
        <authorList>
            <person name="Koo J.-K."/>
            <person name="Park S.-N."/>
            <person name="Lim Y.K."/>
        </authorList>
    </citation>
    <scope>NUCLEOTIDE SEQUENCE [LARGE SCALE GENOMIC DNA]</scope>
    <source>
        <strain evidence="2 3">KCOM 3110</strain>
    </source>
</reference>
<sequence length="152" mass="18166">MNAPTTPQAALVTDFLNAMCQWEIYMEKRDKQLDEEISDDMDEEEEEELDMQAEEEMRAKLRAIFDQYLHPSVLETKWVDRLLSLSYSIPPEFRDFQISDVQERRIKSEVIVKLNNGFKSVLKYCIRKDDDIFKIDGVYRKDYAGKWKKSYF</sequence>
<dbReference type="AlphaFoldDB" id="A0A3S9SHD7"/>
<dbReference type="EMBL" id="CP034670">
    <property type="protein sequence ID" value="AZR58916.1"/>
    <property type="molecule type" value="Genomic_DNA"/>
</dbReference>
<organism evidence="2 3">
    <name type="scientific">Eikenella corrodens</name>
    <dbReference type="NCBI Taxonomy" id="539"/>
    <lineage>
        <taxon>Bacteria</taxon>
        <taxon>Pseudomonadati</taxon>
        <taxon>Pseudomonadota</taxon>
        <taxon>Betaproteobacteria</taxon>
        <taxon>Neisseriales</taxon>
        <taxon>Neisseriaceae</taxon>
        <taxon>Eikenella</taxon>
    </lineage>
</organism>
<protein>
    <recommendedName>
        <fullName evidence="1">NTF2 fold immunity protein domain-containing protein</fullName>
    </recommendedName>
</protein>
<feature type="domain" description="NTF2 fold immunity protein" evidence="1">
    <location>
        <begin position="10"/>
        <end position="149"/>
    </location>
</feature>
<dbReference type="InterPro" id="IPR028049">
    <property type="entry name" value="Imm-NTF2"/>
</dbReference>